<keyword evidence="11 13" id="KW-0868">Chloride</keyword>
<dbReference type="Proteomes" id="UP000035681">
    <property type="component" value="Unplaced"/>
</dbReference>
<comment type="subcellular location">
    <subcellularLocation>
        <location evidence="1 13">Cell membrane</location>
        <topology evidence="1 13">Multi-pass membrane protein</topology>
    </subcellularLocation>
</comment>
<keyword evidence="3 13" id="KW-0813">Transport</keyword>
<evidence type="ECO:0000256" key="7">
    <source>
        <dbReference type="ARBA" id="ARBA00023065"/>
    </source>
</evidence>
<keyword evidence="7 13" id="KW-0406">Ion transport</keyword>
<evidence type="ECO:0000256" key="13">
    <source>
        <dbReference type="RuleBase" id="RU361114"/>
    </source>
</evidence>
<evidence type="ECO:0000313" key="16">
    <source>
        <dbReference type="WBParaSite" id="SSTP_0001060400.1"/>
    </source>
</evidence>
<evidence type="ECO:0000256" key="14">
    <source>
        <dbReference type="SAM" id="MobiDB-lite"/>
    </source>
</evidence>
<keyword evidence="10" id="KW-0325">Glycoprotein</keyword>
<feature type="transmembrane region" description="Helical" evidence="13">
    <location>
        <begin position="219"/>
        <end position="241"/>
    </location>
</feature>
<comment type="function">
    <text evidence="13">Probable chloride channel.</text>
</comment>
<evidence type="ECO:0000313" key="15">
    <source>
        <dbReference type="Proteomes" id="UP000035681"/>
    </source>
</evidence>
<feature type="region of interest" description="Disordered" evidence="14">
    <location>
        <begin position="471"/>
        <end position="491"/>
    </location>
</feature>
<keyword evidence="8 13" id="KW-0472">Membrane</keyword>
<feature type="transmembrane region" description="Helical" evidence="13">
    <location>
        <begin position="248"/>
        <end position="270"/>
    </location>
</feature>
<feature type="transmembrane region" description="Helical" evidence="13">
    <location>
        <begin position="41"/>
        <end position="69"/>
    </location>
</feature>
<dbReference type="AlphaFoldDB" id="A0A0K0EMB6"/>
<evidence type="ECO:0000256" key="11">
    <source>
        <dbReference type="ARBA" id="ARBA00023214"/>
    </source>
</evidence>
<keyword evidence="4" id="KW-1003">Cell membrane</keyword>
<keyword evidence="15" id="KW-1185">Reference proteome</keyword>
<evidence type="ECO:0000256" key="12">
    <source>
        <dbReference type="ARBA" id="ARBA00023303"/>
    </source>
</evidence>
<keyword evidence="9 13" id="KW-0869">Chloride channel</keyword>
<proteinExistence type="inferred from homology"/>
<reference evidence="16" key="1">
    <citation type="submission" date="2015-08" db="UniProtKB">
        <authorList>
            <consortium name="WormBaseParasite"/>
        </authorList>
    </citation>
    <scope>IDENTIFICATION</scope>
</reference>
<dbReference type="GO" id="GO:0072320">
    <property type="term" value="F:volume-sensitive chloride channel activity"/>
    <property type="evidence" value="ECO:0007669"/>
    <property type="project" value="TreeGrafter"/>
</dbReference>
<feature type="transmembrane region" description="Helical" evidence="13">
    <location>
        <begin position="81"/>
        <end position="100"/>
    </location>
</feature>
<evidence type="ECO:0000256" key="9">
    <source>
        <dbReference type="ARBA" id="ARBA00023173"/>
    </source>
</evidence>
<feature type="compositionally biased region" description="Polar residues" evidence="14">
    <location>
        <begin position="478"/>
        <end position="491"/>
    </location>
</feature>
<evidence type="ECO:0000256" key="8">
    <source>
        <dbReference type="ARBA" id="ARBA00023136"/>
    </source>
</evidence>
<evidence type="ECO:0000256" key="3">
    <source>
        <dbReference type="ARBA" id="ARBA00022448"/>
    </source>
</evidence>
<dbReference type="WBParaSite" id="SSTP_0001060400.1">
    <property type="protein sequence ID" value="SSTP_0001060400.1"/>
    <property type="gene ID" value="SSTP_0001060400"/>
</dbReference>
<dbReference type="InterPro" id="IPR006990">
    <property type="entry name" value="Tweety"/>
</dbReference>
<organism evidence="16">
    <name type="scientific">Strongyloides stercoralis</name>
    <name type="common">Threadworm</name>
    <dbReference type="NCBI Taxonomy" id="6248"/>
    <lineage>
        <taxon>Eukaryota</taxon>
        <taxon>Metazoa</taxon>
        <taxon>Ecdysozoa</taxon>
        <taxon>Nematoda</taxon>
        <taxon>Chromadorea</taxon>
        <taxon>Rhabditida</taxon>
        <taxon>Tylenchina</taxon>
        <taxon>Panagrolaimomorpha</taxon>
        <taxon>Strongyloidoidea</taxon>
        <taxon>Strongyloididae</taxon>
        <taxon>Strongyloides</taxon>
    </lineage>
</organism>
<dbReference type="Pfam" id="PF04906">
    <property type="entry name" value="Tweety"/>
    <property type="match status" value="1"/>
</dbReference>
<accession>A0A0K0EMB6</accession>
<dbReference type="WBParaSite" id="TCONS_00014266.p1">
    <property type="protein sequence ID" value="TCONS_00014266.p1"/>
    <property type="gene ID" value="XLOC_009477"/>
</dbReference>
<sequence length="561" mass="63082">MITIIKMIANFLHNIPHINFAMKFVNPVFDVDFYGDYLQSLVLYCLTILVLALCFLFIIGVVWVCACVTRKKEHGRTSKKAMNLAILLFFIAVVCFGLLGTSLTGNELINRGIRQSSSGMANINRNFKQANHHISDINSTKAIAYQNVDHLIALVHKKINDKHLSNDTEIERIDKLLTNLSDGIERISEFSAKLTKTLKNVKFLEKVKLYGDRIEFERWIIFIVLLIIMVFVLFLGIISFCRKSKKGAVAFSAMGIIIFLLTFILLSIVFPATIAYADFCLDGNAYINEHVTTDMISAINFYSKCEKEPEKGNYPSVFELNKMTEVIDKLRDSQFNLFTILSNNFPDDVEIEEKGKLINTDFSSIVQNVGSLETSLSCHTFSSSVADLKQGFCEDGLFGSFLLLLGLVLLSIMLWILLLVISKSWNVFSRLGTDYVEVDEDDPFFPRTNDNIPVDIYGTHVFNPRTRFANSMDHEEPSTGTTTATGNVPINGGNATTPLLDGTERANAHWQKNLTTTSSLLASAPPGTITRDSSSHARVTNYSNNDAMYHQYDKYQEQFDV</sequence>
<evidence type="ECO:0000256" key="4">
    <source>
        <dbReference type="ARBA" id="ARBA00022475"/>
    </source>
</evidence>
<evidence type="ECO:0000256" key="10">
    <source>
        <dbReference type="ARBA" id="ARBA00023180"/>
    </source>
</evidence>
<comment type="similarity">
    <text evidence="2 13">Belongs to the tweety family.</text>
</comment>
<evidence type="ECO:0000256" key="6">
    <source>
        <dbReference type="ARBA" id="ARBA00022989"/>
    </source>
</evidence>
<dbReference type="PANTHER" id="PTHR12424:SF8">
    <property type="entry name" value="PROTEIN TWEETY"/>
    <property type="match status" value="1"/>
</dbReference>
<dbReference type="GO" id="GO:0034707">
    <property type="term" value="C:chloride channel complex"/>
    <property type="evidence" value="ECO:0007669"/>
    <property type="project" value="UniProtKB-UniRule"/>
</dbReference>
<feature type="transmembrane region" description="Helical" evidence="13">
    <location>
        <begin position="397"/>
        <end position="421"/>
    </location>
</feature>
<name>A0A0K0EMB6_STRER</name>
<evidence type="ECO:0000256" key="2">
    <source>
        <dbReference type="ARBA" id="ARBA00009849"/>
    </source>
</evidence>
<keyword evidence="6 13" id="KW-1133">Transmembrane helix</keyword>
<dbReference type="GO" id="GO:0005229">
    <property type="term" value="F:intracellularly calcium-gated chloride channel activity"/>
    <property type="evidence" value="ECO:0007669"/>
    <property type="project" value="TreeGrafter"/>
</dbReference>
<evidence type="ECO:0000256" key="5">
    <source>
        <dbReference type="ARBA" id="ARBA00022692"/>
    </source>
</evidence>
<keyword evidence="5 13" id="KW-0812">Transmembrane</keyword>
<dbReference type="PANTHER" id="PTHR12424">
    <property type="entry name" value="TWEETY-RELATED"/>
    <property type="match status" value="1"/>
</dbReference>
<dbReference type="GO" id="GO:0005886">
    <property type="term" value="C:plasma membrane"/>
    <property type="evidence" value="ECO:0007669"/>
    <property type="project" value="UniProtKB-SubCell"/>
</dbReference>
<evidence type="ECO:0000256" key="1">
    <source>
        <dbReference type="ARBA" id="ARBA00004651"/>
    </source>
</evidence>
<keyword evidence="12 13" id="KW-0407">Ion channel</keyword>
<protein>
    <recommendedName>
        <fullName evidence="13">Protein tweety homolog</fullName>
    </recommendedName>
</protein>